<dbReference type="Pfam" id="PF00108">
    <property type="entry name" value="Thiolase_N"/>
    <property type="match status" value="1"/>
</dbReference>
<dbReference type="FunFam" id="3.40.47.10:FF:000010">
    <property type="entry name" value="Acetyl-CoA acetyltransferase (Thiolase)"/>
    <property type="match status" value="1"/>
</dbReference>
<dbReference type="EMBL" id="FOVH01000014">
    <property type="protein sequence ID" value="SFP41880.1"/>
    <property type="molecule type" value="Genomic_DNA"/>
</dbReference>
<dbReference type="SUPFAM" id="SSF53901">
    <property type="entry name" value="Thiolase-like"/>
    <property type="match status" value="2"/>
</dbReference>
<evidence type="ECO:0000256" key="8">
    <source>
        <dbReference type="RuleBase" id="RU003557"/>
    </source>
</evidence>
<dbReference type="PANTHER" id="PTHR18919:SF107">
    <property type="entry name" value="ACETYL-COA ACETYLTRANSFERASE, CYTOSOLIC"/>
    <property type="match status" value="1"/>
</dbReference>
<keyword evidence="4 8" id="KW-0012">Acyltransferase</keyword>
<dbReference type="InterPro" id="IPR020615">
    <property type="entry name" value="Thiolase_acyl_enz_int_AS"/>
</dbReference>
<dbReference type="AlphaFoldDB" id="A0A1I5Q771"/>
<dbReference type="PIRSF" id="PIRSF000429">
    <property type="entry name" value="Ac-CoA_Ac_transf"/>
    <property type="match status" value="1"/>
</dbReference>
<dbReference type="InterPro" id="IPR016039">
    <property type="entry name" value="Thiolase-like"/>
</dbReference>
<evidence type="ECO:0000256" key="4">
    <source>
        <dbReference type="ARBA" id="ARBA00023315"/>
    </source>
</evidence>
<comment type="similarity">
    <text evidence="1 8">Belongs to the thiolase-like superfamily. Thiolase family.</text>
</comment>
<dbReference type="InParanoid" id="A0A1I5Q771"/>
<dbReference type="InterPro" id="IPR020610">
    <property type="entry name" value="Thiolase_AS"/>
</dbReference>
<keyword evidence="12" id="KW-1185">Reference proteome</keyword>
<dbReference type="FunCoup" id="A0A1I5Q771">
    <property type="interactions" value="513"/>
</dbReference>
<gene>
    <name evidence="11" type="ORF">SAMN04489713_11415</name>
</gene>
<protein>
    <recommendedName>
        <fullName evidence="6">Probable acetyl-CoA acetyltransferase</fullName>
        <ecNumber evidence="2">2.3.1.9</ecNumber>
    </recommendedName>
    <alternativeName>
        <fullName evidence="5">Acetoacetyl-CoA thiolase</fullName>
    </alternativeName>
</protein>
<dbReference type="NCBIfam" id="TIGR01930">
    <property type="entry name" value="AcCoA-C-Actrans"/>
    <property type="match status" value="1"/>
</dbReference>
<evidence type="ECO:0000256" key="6">
    <source>
        <dbReference type="ARBA" id="ARBA00040529"/>
    </source>
</evidence>
<dbReference type="EC" id="2.3.1.9" evidence="2"/>
<feature type="active site" description="Proton acceptor" evidence="7">
    <location>
        <position position="350"/>
    </location>
</feature>
<evidence type="ECO:0000256" key="5">
    <source>
        <dbReference type="ARBA" id="ARBA00030755"/>
    </source>
</evidence>
<evidence type="ECO:0000259" key="10">
    <source>
        <dbReference type="Pfam" id="PF02803"/>
    </source>
</evidence>
<dbReference type="GO" id="GO:0003985">
    <property type="term" value="F:acetyl-CoA C-acetyltransferase activity"/>
    <property type="evidence" value="ECO:0007669"/>
    <property type="project" value="UniProtKB-EC"/>
</dbReference>
<dbReference type="PROSITE" id="PS00098">
    <property type="entry name" value="THIOLASE_1"/>
    <property type="match status" value="1"/>
</dbReference>
<feature type="domain" description="Thiolase N-terminal" evidence="9">
    <location>
        <begin position="6"/>
        <end position="263"/>
    </location>
</feature>
<dbReference type="PANTHER" id="PTHR18919">
    <property type="entry name" value="ACETYL-COA C-ACYLTRANSFERASE"/>
    <property type="match status" value="1"/>
</dbReference>
<dbReference type="InterPro" id="IPR002155">
    <property type="entry name" value="Thiolase"/>
</dbReference>
<evidence type="ECO:0000256" key="1">
    <source>
        <dbReference type="ARBA" id="ARBA00010982"/>
    </source>
</evidence>
<evidence type="ECO:0000259" key="9">
    <source>
        <dbReference type="Pfam" id="PF00108"/>
    </source>
</evidence>
<reference evidence="11 12" key="1">
    <citation type="submission" date="2016-10" db="EMBL/GenBank/DDBJ databases">
        <authorList>
            <person name="de Groot N.N."/>
        </authorList>
    </citation>
    <scope>NUCLEOTIDE SEQUENCE [LARGE SCALE GENOMIC DNA]</scope>
    <source>
        <strain evidence="11 12">DSM 43067</strain>
    </source>
</reference>
<dbReference type="OrthoDB" id="3761315at2"/>
<feature type="active site" description="Proton acceptor" evidence="7">
    <location>
        <position position="380"/>
    </location>
</feature>
<dbReference type="PROSITE" id="PS00099">
    <property type="entry name" value="THIOLASE_3"/>
    <property type="match status" value="1"/>
</dbReference>
<organism evidence="11 12">
    <name type="scientific">Actinomadura madurae</name>
    <dbReference type="NCBI Taxonomy" id="1993"/>
    <lineage>
        <taxon>Bacteria</taxon>
        <taxon>Bacillati</taxon>
        <taxon>Actinomycetota</taxon>
        <taxon>Actinomycetes</taxon>
        <taxon>Streptosporangiales</taxon>
        <taxon>Thermomonosporaceae</taxon>
        <taxon>Actinomadura</taxon>
    </lineage>
</organism>
<dbReference type="InterPro" id="IPR020616">
    <property type="entry name" value="Thiolase_N"/>
</dbReference>
<dbReference type="Gene3D" id="3.40.47.10">
    <property type="match status" value="2"/>
</dbReference>
<feature type="active site" description="Acyl-thioester intermediate" evidence="7">
    <location>
        <position position="89"/>
    </location>
</feature>
<evidence type="ECO:0000256" key="3">
    <source>
        <dbReference type="ARBA" id="ARBA00022679"/>
    </source>
</evidence>
<dbReference type="RefSeq" id="WP_075023332.1">
    <property type="nucleotide sequence ID" value="NZ_FOVH01000014.1"/>
</dbReference>
<dbReference type="PROSITE" id="PS00737">
    <property type="entry name" value="THIOLASE_2"/>
    <property type="match status" value="1"/>
</dbReference>
<dbReference type="STRING" id="1993.SAMN04489713_11415"/>
<evidence type="ECO:0000313" key="11">
    <source>
        <dbReference type="EMBL" id="SFP41880.1"/>
    </source>
</evidence>
<name>A0A1I5Q771_9ACTN</name>
<proteinExistence type="inferred from homology"/>
<dbReference type="InterPro" id="IPR020613">
    <property type="entry name" value="Thiolase_CS"/>
</dbReference>
<accession>A0A1I5Q771</accession>
<dbReference type="Pfam" id="PF02803">
    <property type="entry name" value="Thiolase_C"/>
    <property type="match status" value="1"/>
</dbReference>
<dbReference type="InterPro" id="IPR020617">
    <property type="entry name" value="Thiolase_C"/>
</dbReference>
<evidence type="ECO:0000256" key="7">
    <source>
        <dbReference type="PIRSR" id="PIRSR000429-1"/>
    </source>
</evidence>
<dbReference type="eggNOG" id="COG0183">
    <property type="taxonomic scope" value="Bacteria"/>
</dbReference>
<keyword evidence="3 8" id="KW-0808">Transferase</keyword>
<feature type="domain" description="Thiolase C-terminal" evidence="10">
    <location>
        <begin position="272"/>
        <end position="392"/>
    </location>
</feature>
<evidence type="ECO:0000313" key="12">
    <source>
        <dbReference type="Proteomes" id="UP000183413"/>
    </source>
</evidence>
<dbReference type="Proteomes" id="UP000183413">
    <property type="component" value="Unassembled WGS sequence"/>
</dbReference>
<dbReference type="CDD" id="cd00751">
    <property type="entry name" value="thiolase"/>
    <property type="match status" value="1"/>
</dbReference>
<evidence type="ECO:0000256" key="2">
    <source>
        <dbReference type="ARBA" id="ARBA00012705"/>
    </source>
</evidence>
<sequence length="399" mass="40868">MTATSVIVAGARTPIGRLMGSLKDFSAADLGAHAIKAALERAGVSGDQVQYVVLGQVLQAGAGQIPSRQAAVKAGIPMSVPSVTINKVCLSGLDAIALADQLIRAGEFDIVVAGGMESMSQAPHLLPKSRGGYKYGSVEVLDHMAYDALTDAFDGISMGESTDRYNAKLGITREEQDEFSARSHQRAAEGIKNGVFDDEIAPVEIPQRKGDPVVFAQDEGVRGDTTAEVLARLRPAFGKDGTITAGSSSQISDGAAAVVVMSKAKAEELGLSWLAEIGAHGNVAGPDNSLQSQPSNAIEHALGKAGLSVDDLDLIEINEAFASVGIQSMRDLGVGPEKVNVNGGAIAVGHPVGMSGARIALHLAYELKRRGGGVGAAGLCGGGGQGDALLISVPTRTLA</sequence>